<dbReference type="EMBL" id="LAZR01032646">
    <property type="protein sequence ID" value="KKL50314.1"/>
    <property type="molecule type" value="Genomic_DNA"/>
</dbReference>
<keyword evidence="2" id="KW-0808">Transferase</keyword>
<dbReference type="PRINTS" id="PR00508">
    <property type="entry name" value="S21N4MTFRASE"/>
</dbReference>
<dbReference type="Pfam" id="PF01555">
    <property type="entry name" value="N6_N4_Mtase"/>
    <property type="match status" value="2"/>
</dbReference>
<dbReference type="AlphaFoldDB" id="A0A0F9CME3"/>
<dbReference type="GO" id="GO:0003677">
    <property type="term" value="F:DNA binding"/>
    <property type="evidence" value="ECO:0007669"/>
    <property type="project" value="InterPro"/>
</dbReference>
<evidence type="ECO:0000313" key="4">
    <source>
        <dbReference type="EMBL" id="KKL50314.1"/>
    </source>
</evidence>
<feature type="non-terminal residue" evidence="4">
    <location>
        <position position="1"/>
    </location>
</feature>
<dbReference type="InterPro" id="IPR001091">
    <property type="entry name" value="RM_Methyltransferase"/>
</dbReference>
<organism evidence="4">
    <name type="scientific">marine sediment metagenome</name>
    <dbReference type="NCBI Taxonomy" id="412755"/>
    <lineage>
        <taxon>unclassified sequences</taxon>
        <taxon>metagenomes</taxon>
        <taxon>ecological metagenomes</taxon>
    </lineage>
</organism>
<keyword evidence="1" id="KW-0489">Methyltransferase</keyword>
<reference evidence="4" key="1">
    <citation type="journal article" date="2015" name="Nature">
        <title>Complex archaea that bridge the gap between prokaryotes and eukaryotes.</title>
        <authorList>
            <person name="Spang A."/>
            <person name="Saw J.H."/>
            <person name="Jorgensen S.L."/>
            <person name="Zaremba-Niedzwiedzka K."/>
            <person name="Martijn J."/>
            <person name="Lind A.E."/>
            <person name="van Eijk R."/>
            <person name="Schleper C."/>
            <person name="Guy L."/>
            <person name="Ettema T.J."/>
        </authorList>
    </citation>
    <scope>NUCLEOTIDE SEQUENCE</scope>
</reference>
<proteinExistence type="predicted"/>
<evidence type="ECO:0000256" key="2">
    <source>
        <dbReference type="ARBA" id="ARBA00022679"/>
    </source>
</evidence>
<protein>
    <recommendedName>
        <fullName evidence="3">DNA methylase N-4/N-6 domain-containing protein</fullName>
    </recommendedName>
</protein>
<name>A0A0F9CME3_9ZZZZ</name>
<dbReference type="Gene3D" id="3.40.50.150">
    <property type="entry name" value="Vaccinia Virus protein VP39"/>
    <property type="match status" value="2"/>
</dbReference>
<accession>A0A0F9CME3</accession>
<dbReference type="GO" id="GO:0032259">
    <property type="term" value="P:methylation"/>
    <property type="evidence" value="ECO:0007669"/>
    <property type="project" value="UniProtKB-KW"/>
</dbReference>
<gene>
    <name evidence="4" type="ORF">LCGC14_2306750</name>
</gene>
<dbReference type="SUPFAM" id="SSF53335">
    <property type="entry name" value="S-adenosyl-L-methionine-dependent methyltransferases"/>
    <property type="match status" value="1"/>
</dbReference>
<feature type="domain" description="DNA methylase N-4/N-6" evidence="3">
    <location>
        <begin position="309"/>
        <end position="345"/>
    </location>
</feature>
<comment type="caution">
    <text evidence="4">The sequence shown here is derived from an EMBL/GenBank/DDBJ whole genome shotgun (WGS) entry which is preliminary data.</text>
</comment>
<evidence type="ECO:0000259" key="3">
    <source>
        <dbReference type="Pfam" id="PF01555"/>
    </source>
</evidence>
<feature type="domain" description="DNA methylase N-4/N-6" evidence="3">
    <location>
        <begin position="4"/>
        <end position="220"/>
    </location>
</feature>
<evidence type="ECO:0000256" key="1">
    <source>
        <dbReference type="ARBA" id="ARBA00022603"/>
    </source>
</evidence>
<dbReference type="GO" id="GO:0008170">
    <property type="term" value="F:N-methyltransferase activity"/>
    <property type="evidence" value="ECO:0007669"/>
    <property type="project" value="InterPro"/>
</dbReference>
<dbReference type="InterPro" id="IPR002941">
    <property type="entry name" value="DNA_methylase_N4/N6"/>
</dbReference>
<sequence length="369" mass="40996">LGLEKNPDEYLAGMVEVFRAVWRVLRDDGTLWLNMGDSYANDGKWGGKTGGKQSYLDSESRLCNGRTKRCTGLKPKDLCGMPWRLALALQADGWTLRSDIIWHKPNPMPESCTDRPTKAHEHMFLLTKRPQYFYDAYAVRSGDRVVTRKAGQSEAFCHSQPDGLRHWGGKGGFADCDVTTIGRNLRDVWTIPTEAYAQAHFATFPRKLVEPCIKAGTSDKGCCPECGAPWVRVVEKNRTATRPGSETKLALAKGATLFKDSDKKGCYDADSDIVGNRDQYRHVTETRTTGWKPGCDCVRRVMDVAIPCIVLDPFAGSGTTGVVATQLGRRFIGIELKPEYAEMARRRIENPDPEPVIEDARGQAVMGFA</sequence>
<dbReference type="InterPro" id="IPR029063">
    <property type="entry name" value="SAM-dependent_MTases_sf"/>
</dbReference>